<dbReference type="InterPro" id="IPR052998">
    <property type="entry name" value="Hetero-Diels-Alderase-like"/>
</dbReference>
<name>A0A370TFY3_9HELO</name>
<dbReference type="AlphaFoldDB" id="A0A370TFY3"/>
<reference evidence="2 3" key="1">
    <citation type="journal article" date="2018" name="IMA Fungus">
        <title>IMA Genome-F 9: Draft genome sequence of Annulohypoxylon stygium, Aspergillus mulundensis, Berkeleyomyces basicola (syn. Thielaviopsis basicola), Ceratocystis smalleyi, two Cercospora beticola strains, Coleophoma cylindrospora, Fusarium fracticaudum, Phialophora cf. hyalina, and Morchella septimelata.</title>
        <authorList>
            <person name="Wingfield B.D."/>
            <person name="Bills G.F."/>
            <person name="Dong Y."/>
            <person name="Huang W."/>
            <person name="Nel W.J."/>
            <person name="Swalarsk-Parry B.S."/>
            <person name="Vaghefi N."/>
            <person name="Wilken P.M."/>
            <person name="An Z."/>
            <person name="de Beer Z.W."/>
            <person name="De Vos L."/>
            <person name="Chen L."/>
            <person name="Duong T.A."/>
            <person name="Gao Y."/>
            <person name="Hammerbacher A."/>
            <person name="Kikkert J.R."/>
            <person name="Li Y."/>
            <person name="Li H."/>
            <person name="Li K."/>
            <person name="Li Q."/>
            <person name="Liu X."/>
            <person name="Ma X."/>
            <person name="Naidoo K."/>
            <person name="Pethybridge S.J."/>
            <person name="Sun J."/>
            <person name="Steenkamp E.T."/>
            <person name="van der Nest M.A."/>
            <person name="van Wyk S."/>
            <person name="Wingfield M.J."/>
            <person name="Xiong C."/>
            <person name="Yue Q."/>
            <person name="Zhang X."/>
        </authorList>
    </citation>
    <scope>NUCLEOTIDE SEQUENCE [LARGE SCALE GENOMIC DNA]</scope>
    <source>
        <strain evidence="2 3">BP 5553</strain>
    </source>
</reference>
<dbReference type="GeneID" id="43601008"/>
<protein>
    <submittedName>
        <fullName evidence="2">Uncharacterized protein</fullName>
    </submittedName>
</protein>
<dbReference type="RefSeq" id="XP_031867073.1">
    <property type="nucleotide sequence ID" value="XM_032016782.1"/>
</dbReference>
<evidence type="ECO:0000313" key="2">
    <source>
        <dbReference type="EMBL" id="RDL33791.1"/>
    </source>
</evidence>
<feature type="signal peptide" evidence="1">
    <location>
        <begin position="1"/>
        <end position="17"/>
    </location>
</feature>
<organism evidence="2 3">
    <name type="scientific">Venustampulla echinocandica</name>
    <dbReference type="NCBI Taxonomy" id="2656787"/>
    <lineage>
        <taxon>Eukaryota</taxon>
        <taxon>Fungi</taxon>
        <taxon>Dikarya</taxon>
        <taxon>Ascomycota</taxon>
        <taxon>Pezizomycotina</taxon>
        <taxon>Leotiomycetes</taxon>
        <taxon>Helotiales</taxon>
        <taxon>Pleuroascaceae</taxon>
        <taxon>Venustampulla</taxon>
    </lineage>
</organism>
<dbReference type="PANTHER" id="PTHR42060:SF1">
    <property type="entry name" value="NHL REPEAT-CONTAINING PROTEIN"/>
    <property type="match status" value="1"/>
</dbReference>
<comment type="caution">
    <text evidence="2">The sequence shown here is derived from an EMBL/GenBank/DDBJ whole genome shotgun (WGS) entry which is preliminary data.</text>
</comment>
<dbReference type="STRING" id="2656787.A0A370TFY3"/>
<dbReference type="SUPFAM" id="SSF63829">
    <property type="entry name" value="Calcium-dependent phosphotriesterase"/>
    <property type="match status" value="1"/>
</dbReference>
<dbReference type="PANTHER" id="PTHR42060">
    <property type="entry name" value="NHL REPEAT-CONTAINING PROTEIN-RELATED"/>
    <property type="match status" value="1"/>
</dbReference>
<dbReference type="Proteomes" id="UP000254866">
    <property type="component" value="Unassembled WGS sequence"/>
</dbReference>
<evidence type="ECO:0000256" key="1">
    <source>
        <dbReference type="SAM" id="SignalP"/>
    </source>
</evidence>
<proteinExistence type="predicted"/>
<keyword evidence="3" id="KW-1185">Reference proteome</keyword>
<evidence type="ECO:0000313" key="3">
    <source>
        <dbReference type="Proteomes" id="UP000254866"/>
    </source>
</evidence>
<keyword evidence="1" id="KW-0732">Signal</keyword>
<feature type="chain" id="PRO_5016876441" evidence="1">
    <location>
        <begin position="18"/>
        <end position="327"/>
    </location>
</feature>
<dbReference type="Gene3D" id="2.120.10.30">
    <property type="entry name" value="TolB, C-terminal domain"/>
    <property type="match status" value="1"/>
</dbReference>
<dbReference type="EMBL" id="NPIC01000008">
    <property type="protein sequence ID" value="RDL33791.1"/>
    <property type="molecule type" value="Genomic_DNA"/>
</dbReference>
<dbReference type="OrthoDB" id="9977941at2759"/>
<gene>
    <name evidence="2" type="ORF">BP5553_08159</name>
</gene>
<dbReference type="InterPro" id="IPR011042">
    <property type="entry name" value="6-blade_b-propeller_TolB-like"/>
</dbReference>
<accession>A0A370TFY3</accession>
<sequence>MLSLLSLVLLALPTSFAAPLSGRTDPVIRQVYTFGPNRFIENIAVRSNSKLLVTSMSVPDLFSINPTLTSPTAPIVYTFPNASGLSGITETSPDVFAVVSGVWDLATTRANLGSLSVWTVNFCGSSPVVSHVASIANSTILNGITTVPGSPHLVLAADSDIGAVWKVNTLTGAYSIAFSDPLFLPTGTAPGTNLGINGLKAKGSYLYFTNSALGIYGRVGINSLGNKVGSVQTLASMPVVGGHYDDLDIDASGNTWIATHPSHVVKVKSDGTQKVLANTALLLNPTSAAFGRGNALEKRTLYVTNGGEFVGNDLVNEGIVSFDTAGF</sequence>